<name>A0ACB9D6Y9_9ASTR</name>
<protein>
    <submittedName>
        <fullName evidence="1">Uncharacterized protein</fullName>
    </submittedName>
</protein>
<proteinExistence type="predicted"/>
<gene>
    <name evidence="1" type="ORF">L1987_59916</name>
</gene>
<keyword evidence="2" id="KW-1185">Reference proteome</keyword>
<dbReference type="Proteomes" id="UP001056120">
    <property type="component" value="Linkage Group LG20"/>
</dbReference>
<evidence type="ECO:0000313" key="2">
    <source>
        <dbReference type="Proteomes" id="UP001056120"/>
    </source>
</evidence>
<reference evidence="1 2" key="2">
    <citation type="journal article" date="2022" name="Mol. Ecol. Resour.">
        <title>The genomes of chicory, endive, great burdock and yacon provide insights into Asteraceae paleo-polyploidization history and plant inulin production.</title>
        <authorList>
            <person name="Fan W."/>
            <person name="Wang S."/>
            <person name="Wang H."/>
            <person name="Wang A."/>
            <person name="Jiang F."/>
            <person name="Liu H."/>
            <person name="Zhao H."/>
            <person name="Xu D."/>
            <person name="Zhang Y."/>
        </authorList>
    </citation>
    <scope>NUCLEOTIDE SEQUENCE [LARGE SCALE GENOMIC DNA]</scope>
    <source>
        <strain evidence="2">cv. Yunnan</strain>
        <tissue evidence="1">Leaves</tissue>
    </source>
</reference>
<sequence length="731" mass="81304">MDVSYIAGKSKGRPMVMEINSLGQSILQILDYTVYGEADQTPSTFLPPPPLPPADETPPEVVRFSEPHSRLQAKEKMSAFLSTSPLLSSRTPTLILTLHNHYTSEPIRLLNSTAKLHFSVPSSICSIPLTGLNDKHLKKDPHASLSVNASLSTTQTVNDSSRDKSSRKRYKKQQPILSEGRDDAEELGLVCPGCGVFMQDDDPTLPGYYQKKKEEITDAFEDEFVIDNIEDELEDSEEGESEIEGKFDDNSESEEWEIEDEFDWESDFEDDEDDLKELDGFGAAGVGYGNITEEVIEKGKKKRVSKSERKKLARESQLEKEEVTVCARCHSLRNYGQVKNQTAENLIPDFDFDKLISTRLMKPTGNSDSTVVVMVVDCVDFDGSFPKRAAKSLFESLEGGRDSLQRSRKLPKLVLVATKVDLLPSQISPTRLDRWVRHRAKAHGTPRLNGVYLVSSRKDLGVRNLLTFFKDLAGPRGHVWVIGAQNAGKSTLINAFAKKGGVKATKLTEAAVPGTTLGILRIGGVLSAKAKMYDTPGLLHPYLMSMRLNREEQKMVEIRKELRPRTYRIKQGQAIHVGGLMRLDLNQASVQTIYVTVWASPNVSLHLGKIENADEIWNKHAGVRLQPPIGVDRVSELGKWESREVKVSGTSWDVNSVDLSAAGLGWFSLGLKGEATLTLWTFDGIEIMTREPLVLDRAPFLERPGFLLPKAISDAIANQSKTQSQKEDLLV</sequence>
<accession>A0ACB9D6Y9</accession>
<organism evidence="1 2">
    <name type="scientific">Smallanthus sonchifolius</name>
    <dbReference type="NCBI Taxonomy" id="185202"/>
    <lineage>
        <taxon>Eukaryota</taxon>
        <taxon>Viridiplantae</taxon>
        <taxon>Streptophyta</taxon>
        <taxon>Embryophyta</taxon>
        <taxon>Tracheophyta</taxon>
        <taxon>Spermatophyta</taxon>
        <taxon>Magnoliopsida</taxon>
        <taxon>eudicotyledons</taxon>
        <taxon>Gunneridae</taxon>
        <taxon>Pentapetalae</taxon>
        <taxon>asterids</taxon>
        <taxon>campanulids</taxon>
        <taxon>Asterales</taxon>
        <taxon>Asteraceae</taxon>
        <taxon>Asteroideae</taxon>
        <taxon>Heliantheae alliance</taxon>
        <taxon>Millerieae</taxon>
        <taxon>Smallanthus</taxon>
    </lineage>
</organism>
<comment type="caution">
    <text evidence="1">The sequence shown here is derived from an EMBL/GenBank/DDBJ whole genome shotgun (WGS) entry which is preliminary data.</text>
</comment>
<evidence type="ECO:0000313" key="1">
    <source>
        <dbReference type="EMBL" id="KAI3742236.1"/>
    </source>
</evidence>
<reference evidence="2" key="1">
    <citation type="journal article" date="2022" name="Mol. Ecol. Resour.">
        <title>The genomes of chicory, endive, great burdock and yacon provide insights into Asteraceae palaeo-polyploidization history and plant inulin production.</title>
        <authorList>
            <person name="Fan W."/>
            <person name="Wang S."/>
            <person name="Wang H."/>
            <person name="Wang A."/>
            <person name="Jiang F."/>
            <person name="Liu H."/>
            <person name="Zhao H."/>
            <person name="Xu D."/>
            <person name="Zhang Y."/>
        </authorList>
    </citation>
    <scope>NUCLEOTIDE SEQUENCE [LARGE SCALE GENOMIC DNA]</scope>
    <source>
        <strain evidence="2">cv. Yunnan</strain>
    </source>
</reference>
<dbReference type="EMBL" id="CM042037">
    <property type="protein sequence ID" value="KAI3742236.1"/>
    <property type="molecule type" value="Genomic_DNA"/>
</dbReference>